<dbReference type="AlphaFoldDB" id="A0A953J717"/>
<name>A0A953J717_9BACT</name>
<dbReference type="Proteomes" id="UP000705867">
    <property type="component" value="Unassembled WGS sequence"/>
</dbReference>
<organism evidence="2 3">
    <name type="scientific">Candidatus Nitrobium versatile</name>
    <dbReference type="NCBI Taxonomy" id="2884831"/>
    <lineage>
        <taxon>Bacteria</taxon>
        <taxon>Pseudomonadati</taxon>
        <taxon>Nitrospirota</taxon>
        <taxon>Nitrospiria</taxon>
        <taxon>Nitrospirales</taxon>
        <taxon>Nitrospiraceae</taxon>
        <taxon>Candidatus Nitrobium</taxon>
    </lineage>
</organism>
<dbReference type="Pfam" id="PF04264">
    <property type="entry name" value="YceI"/>
    <property type="match status" value="1"/>
</dbReference>
<accession>A0A953J717</accession>
<proteinExistence type="predicted"/>
<dbReference type="SMART" id="SM00867">
    <property type="entry name" value="YceI"/>
    <property type="match status" value="1"/>
</dbReference>
<comment type="caution">
    <text evidence="2">The sequence shown here is derived from an EMBL/GenBank/DDBJ whole genome shotgun (WGS) entry which is preliminary data.</text>
</comment>
<dbReference type="PANTHER" id="PTHR34406">
    <property type="entry name" value="PROTEIN YCEI"/>
    <property type="match status" value="1"/>
</dbReference>
<dbReference type="InterPro" id="IPR007372">
    <property type="entry name" value="Lipid/polyisoprenoid-bd_YceI"/>
</dbReference>
<dbReference type="PANTHER" id="PTHR34406:SF1">
    <property type="entry name" value="PROTEIN YCEI"/>
    <property type="match status" value="1"/>
</dbReference>
<evidence type="ECO:0000313" key="3">
    <source>
        <dbReference type="Proteomes" id="UP000705867"/>
    </source>
</evidence>
<protein>
    <submittedName>
        <fullName evidence="2">YceI family protein</fullName>
    </submittedName>
</protein>
<feature type="domain" description="Lipid/polyisoprenoid-binding YceI-like" evidence="1">
    <location>
        <begin position="3"/>
        <end position="173"/>
    </location>
</feature>
<evidence type="ECO:0000259" key="1">
    <source>
        <dbReference type="SMART" id="SM00867"/>
    </source>
</evidence>
<dbReference type="Gene3D" id="2.40.128.110">
    <property type="entry name" value="Lipid/polyisoprenoid-binding, YceI-like"/>
    <property type="match status" value="1"/>
</dbReference>
<dbReference type="InterPro" id="IPR036761">
    <property type="entry name" value="TTHA0802/YceI-like_sf"/>
</dbReference>
<reference evidence="2" key="1">
    <citation type="journal article" date="2021" name="bioRxiv">
        <title>Unraveling nitrogen, sulfur and carbon metabolic pathways and microbial community transcriptional responses to substrate deprivation and toxicity stresses in a bioreactor mimicking anoxic brackish coastal sediment conditions.</title>
        <authorList>
            <person name="Martins P.D."/>
            <person name="Echeveste M.J."/>
            <person name="Arshad A."/>
            <person name="Kurth J."/>
            <person name="Ouboter H."/>
            <person name="Jetten M.S.M."/>
            <person name="Welte C.U."/>
        </authorList>
    </citation>
    <scope>NUCLEOTIDE SEQUENCE</scope>
    <source>
        <strain evidence="2">MAG_39</strain>
    </source>
</reference>
<evidence type="ECO:0000313" key="2">
    <source>
        <dbReference type="EMBL" id="MBZ0155817.1"/>
    </source>
</evidence>
<dbReference type="EMBL" id="JAIOIV010000049">
    <property type="protein sequence ID" value="MBZ0155817.1"/>
    <property type="molecule type" value="Genomic_DNA"/>
</dbReference>
<dbReference type="SUPFAM" id="SSF101874">
    <property type="entry name" value="YceI-like"/>
    <property type="match status" value="1"/>
</dbReference>
<gene>
    <name evidence="2" type="ORF">K8I29_06320</name>
</gene>
<sequence length="185" mass="20557">MDKWNIDSNTSHAEFDLRFLFFSHLHGQFTRITGSAYLDPGDPPHSFVEAEIDATSATTGDALRDTQLHSPLFLDTARYPSIVFASTALELEGDDRARITGNLTIRGITRQVVLEAHYSGPEENPEQDRLTMHLVARTTIDRGDFGITLEEAKELGSMIVGKEIQITLDVRLVSSFAASEVHARK</sequence>
<reference evidence="2" key="2">
    <citation type="submission" date="2021-08" db="EMBL/GenBank/DDBJ databases">
        <authorList>
            <person name="Dalcin Martins P."/>
        </authorList>
    </citation>
    <scope>NUCLEOTIDE SEQUENCE</scope>
    <source>
        <strain evidence="2">MAG_39</strain>
    </source>
</reference>